<proteinExistence type="inferred from homology"/>
<dbReference type="InterPro" id="IPR008201">
    <property type="entry name" value="HepT-like"/>
</dbReference>
<keyword evidence="4" id="KW-0547">Nucleotide-binding</keyword>
<protein>
    <submittedName>
        <fullName evidence="7">DUF86 domain-containing protein</fullName>
    </submittedName>
</protein>
<keyword evidence="5" id="KW-0378">Hydrolase</keyword>
<gene>
    <name evidence="7" type="ORF">DLM77_16975</name>
</gene>
<dbReference type="InterPro" id="IPR037038">
    <property type="entry name" value="HepT-like_sf"/>
</dbReference>
<evidence type="ECO:0000256" key="4">
    <source>
        <dbReference type="ARBA" id="ARBA00022741"/>
    </source>
</evidence>
<evidence type="ECO:0000313" key="8">
    <source>
        <dbReference type="Proteomes" id="UP000285569"/>
    </source>
</evidence>
<dbReference type="Pfam" id="PF01934">
    <property type="entry name" value="HepT-like"/>
    <property type="match status" value="1"/>
</dbReference>
<evidence type="ECO:0000256" key="3">
    <source>
        <dbReference type="ARBA" id="ARBA00022722"/>
    </source>
</evidence>
<dbReference type="Gene3D" id="1.20.120.580">
    <property type="entry name" value="bsu32300-like"/>
    <property type="match status" value="1"/>
</dbReference>
<evidence type="ECO:0000313" key="7">
    <source>
        <dbReference type="EMBL" id="RHX78757.1"/>
    </source>
</evidence>
<evidence type="ECO:0000256" key="6">
    <source>
        <dbReference type="ARBA" id="ARBA00024207"/>
    </source>
</evidence>
<accession>A0ABX9M157</accession>
<keyword evidence="3" id="KW-0540">Nuclease</keyword>
<name>A0ABX9M157_9LEPT</name>
<reference evidence="7 8" key="2">
    <citation type="journal article" date="2020" name="Int. J. Syst. Evol. Microbiol.">
        <title>Leptospira yasudae sp. nov. and Leptospira stimsonii sp. nov., two new species of the pathogenic group isolated from environmental sources.</title>
        <authorList>
            <person name="Casanovas-Massana A."/>
            <person name="Hamond C."/>
            <person name="Santos L.A."/>
            <person name="de Oliveira D."/>
            <person name="Hacker K.P."/>
            <person name="Balassiano I."/>
            <person name="Costa F."/>
            <person name="Medeiros M.A."/>
            <person name="Reis M.G."/>
            <person name="Ko A.I."/>
            <person name="Wunder E.A."/>
        </authorList>
    </citation>
    <scope>NUCLEOTIDE SEQUENCE [LARGE SCALE GENOMIC DNA]</scope>
    <source>
        <strain evidence="7 8">B21</strain>
    </source>
</reference>
<keyword evidence="8" id="KW-1185">Reference proteome</keyword>
<dbReference type="InterPro" id="IPR051813">
    <property type="entry name" value="HepT_RNase_toxin"/>
</dbReference>
<evidence type="ECO:0000256" key="2">
    <source>
        <dbReference type="ARBA" id="ARBA00022649"/>
    </source>
</evidence>
<comment type="similarity">
    <text evidence="6">Belongs to the HepT RNase toxin family.</text>
</comment>
<dbReference type="RefSeq" id="WP_118957201.1">
    <property type="nucleotide sequence ID" value="NZ_QHCR01000007.1"/>
</dbReference>
<evidence type="ECO:0000256" key="5">
    <source>
        <dbReference type="ARBA" id="ARBA00022801"/>
    </source>
</evidence>
<organism evidence="7 8">
    <name type="scientific">Leptospira yasudae</name>
    <dbReference type="NCBI Taxonomy" id="2202201"/>
    <lineage>
        <taxon>Bacteria</taxon>
        <taxon>Pseudomonadati</taxon>
        <taxon>Spirochaetota</taxon>
        <taxon>Spirochaetia</taxon>
        <taxon>Leptospirales</taxon>
        <taxon>Leptospiraceae</taxon>
        <taxon>Leptospira</taxon>
    </lineage>
</organism>
<dbReference type="PANTHER" id="PTHR34139">
    <property type="entry name" value="UPF0331 PROTEIN MJ0127"/>
    <property type="match status" value="1"/>
</dbReference>
<keyword evidence="2" id="KW-1277">Toxin-antitoxin system</keyword>
<evidence type="ECO:0000256" key="1">
    <source>
        <dbReference type="ARBA" id="ARBA00022553"/>
    </source>
</evidence>
<comment type="caution">
    <text evidence="7">The sequence shown here is derived from an EMBL/GenBank/DDBJ whole genome shotgun (WGS) entry which is preliminary data.</text>
</comment>
<keyword evidence="1" id="KW-0597">Phosphoprotein</keyword>
<dbReference type="Proteomes" id="UP000285569">
    <property type="component" value="Unassembled WGS sequence"/>
</dbReference>
<dbReference type="PANTHER" id="PTHR34139:SF1">
    <property type="entry name" value="RNASE MJ1380-RELATED"/>
    <property type="match status" value="1"/>
</dbReference>
<reference evidence="8" key="1">
    <citation type="submission" date="2018-05" db="EMBL/GenBank/DDBJ databases">
        <title>Leptospira yasudae sp. nov. and Leptospira stimsonii sp. nov., two pathogenic species of the genus Leptospira isolated from environmental sources.</title>
        <authorList>
            <person name="Casanovas-Massana A."/>
            <person name="Hamond C."/>
            <person name="Santos L.A."/>
            <person name="Hacker K.P."/>
            <person name="Balassiano I."/>
            <person name="Medeiros M.A."/>
            <person name="Reis M.G."/>
            <person name="Ko A.I."/>
            <person name="Wunder E.A."/>
        </authorList>
    </citation>
    <scope>NUCLEOTIDE SEQUENCE [LARGE SCALE GENOMIC DNA]</scope>
    <source>
        <strain evidence="8">B21</strain>
    </source>
</reference>
<dbReference type="EMBL" id="QHCR01000007">
    <property type="protein sequence ID" value="RHX78757.1"/>
    <property type="molecule type" value="Genomic_DNA"/>
</dbReference>
<sequence length="113" mass="12919">MQRDYGAYLQDILDSINEIEKFTSGINSKSALISNLEKKRAVERDIEIIGEAVKKLPENLRSLRPEIEWKKIAGVRDILAHGYFSIDDDIIWDIVTNRLTSLKIACTDLLNKT</sequence>